<keyword evidence="3" id="KW-1185">Reference proteome</keyword>
<dbReference type="Gene3D" id="3.40.50.10140">
    <property type="entry name" value="Toll/interleukin-1 receptor homology (TIR) domain"/>
    <property type="match status" value="1"/>
</dbReference>
<evidence type="ECO:0000313" key="3">
    <source>
        <dbReference type="Proteomes" id="UP000278962"/>
    </source>
</evidence>
<reference evidence="2 3" key="1">
    <citation type="submission" date="2018-10" db="EMBL/GenBank/DDBJ databases">
        <title>Genomic Encyclopedia of Archaeal and Bacterial Type Strains, Phase II (KMG-II): from individual species to whole genera.</title>
        <authorList>
            <person name="Goeker M."/>
        </authorList>
    </citation>
    <scope>NUCLEOTIDE SEQUENCE [LARGE SCALE GENOMIC DNA]</scope>
    <source>
        <strain evidence="2 3">DSM 14954</strain>
    </source>
</reference>
<gene>
    <name evidence="2" type="ORF">C8N24_1314</name>
</gene>
<dbReference type="SMART" id="SM00255">
    <property type="entry name" value="TIR"/>
    <property type="match status" value="1"/>
</dbReference>
<dbReference type="PROSITE" id="PS50104">
    <property type="entry name" value="TIR"/>
    <property type="match status" value="1"/>
</dbReference>
<accession>A0A660L8Y1</accession>
<proteinExistence type="predicted"/>
<dbReference type="Pfam" id="PF13676">
    <property type="entry name" value="TIR_2"/>
    <property type="match status" value="1"/>
</dbReference>
<evidence type="ECO:0000259" key="1">
    <source>
        <dbReference type="PROSITE" id="PS50104"/>
    </source>
</evidence>
<feature type="domain" description="TIR" evidence="1">
    <location>
        <begin position="9"/>
        <end position="146"/>
    </location>
</feature>
<dbReference type="OrthoDB" id="3483208at2"/>
<protein>
    <submittedName>
        <fullName evidence="2">TIR domain-containing protein</fullName>
    </submittedName>
</protein>
<evidence type="ECO:0000313" key="2">
    <source>
        <dbReference type="EMBL" id="RKQ91492.1"/>
    </source>
</evidence>
<comment type="caution">
    <text evidence="2">The sequence shown here is derived from an EMBL/GenBank/DDBJ whole genome shotgun (WGS) entry which is preliminary data.</text>
</comment>
<name>A0A660L8Y1_9ACTN</name>
<dbReference type="Proteomes" id="UP000278962">
    <property type="component" value="Unassembled WGS sequence"/>
</dbReference>
<dbReference type="RefSeq" id="WP_121249150.1">
    <property type="nucleotide sequence ID" value="NZ_RBIL01000001.1"/>
</dbReference>
<dbReference type="EMBL" id="RBIL01000001">
    <property type="protein sequence ID" value="RKQ91492.1"/>
    <property type="molecule type" value="Genomic_DNA"/>
</dbReference>
<dbReference type="InterPro" id="IPR000157">
    <property type="entry name" value="TIR_dom"/>
</dbReference>
<organism evidence="2 3">
    <name type="scientific">Solirubrobacter pauli</name>
    <dbReference type="NCBI Taxonomy" id="166793"/>
    <lineage>
        <taxon>Bacteria</taxon>
        <taxon>Bacillati</taxon>
        <taxon>Actinomycetota</taxon>
        <taxon>Thermoleophilia</taxon>
        <taxon>Solirubrobacterales</taxon>
        <taxon>Solirubrobacteraceae</taxon>
        <taxon>Solirubrobacter</taxon>
    </lineage>
</organism>
<dbReference type="SUPFAM" id="SSF52200">
    <property type="entry name" value="Toll/Interleukin receptor TIR domain"/>
    <property type="match status" value="1"/>
</dbReference>
<sequence length="384" mass="43327">MAVQGAVEFEYDAFISYVRKDEAWATFLAVELARRDFKVFVDTDRLVAGTEWADQLDEELKRSRHIILLWSQTESDWVTHEKAVFEAERRSTPEVARHVIPVLLEGDYKPLRRYERIDAVRKAAGAYAAGPSALGPEVRRPLLDKLVASLRHRDAARPVPLLVIAPTRAELAATDPHVQVPPQVGETLNQLAVRLGLESREDLLPYYGSEREDWRPFRGEATIGDVLDGVKEDINRRLKQSRLEQFRWEPLDTFWDDPGQISGHLVDGLVVIVVDLLALYQDGLAYKLANDVMPQVRQNRRAVVTVLSPFGLPADALMLRESIRNRAREIFTGVYDPPTIVLTTPSCHPSVGDEMDLRAPLLRRIGAELVPGEPDGSTFTRTRT</sequence>
<dbReference type="InterPro" id="IPR035897">
    <property type="entry name" value="Toll_tir_struct_dom_sf"/>
</dbReference>
<dbReference type="GO" id="GO:0007165">
    <property type="term" value="P:signal transduction"/>
    <property type="evidence" value="ECO:0007669"/>
    <property type="project" value="InterPro"/>
</dbReference>
<dbReference type="AlphaFoldDB" id="A0A660L8Y1"/>